<organism evidence="1">
    <name type="scientific">marine metagenome</name>
    <dbReference type="NCBI Taxonomy" id="408172"/>
    <lineage>
        <taxon>unclassified sequences</taxon>
        <taxon>metagenomes</taxon>
        <taxon>ecological metagenomes</taxon>
    </lineage>
</organism>
<dbReference type="AlphaFoldDB" id="A0A383A784"/>
<sequence length="47" mass="5460">MNEHSESPGQQCFKKSLILFLRISINILINETNYLTYTSSIRNTGHF</sequence>
<reference evidence="1" key="1">
    <citation type="submission" date="2018-05" db="EMBL/GenBank/DDBJ databases">
        <authorList>
            <person name="Lanie J.A."/>
            <person name="Ng W.-L."/>
            <person name="Kazmierczak K.M."/>
            <person name="Andrzejewski T.M."/>
            <person name="Davidsen T.M."/>
            <person name="Wayne K.J."/>
            <person name="Tettelin H."/>
            <person name="Glass J.I."/>
            <person name="Rusch D."/>
            <person name="Podicherti R."/>
            <person name="Tsui H.-C.T."/>
            <person name="Winkler M.E."/>
        </authorList>
    </citation>
    <scope>NUCLEOTIDE SEQUENCE</scope>
</reference>
<gene>
    <name evidence="1" type="ORF">METZ01_LOCUS456521</name>
</gene>
<name>A0A383A784_9ZZZZ</name>
<proteinExistence type="predicted"/>
<evidence type="ECO:0000313" key="1">
    <source>
        <dbReference type="EMBL" id="SVE03667.1"/>
    </source>
</evidence>
<dbReference type="EMBL" id="UINC01189813">
    <property type="protein sequence ID" value="SVE03667.1"/>
    <property type="molecule type" value="Genomic_DNA"/>
</dbReference>
<accession>A0A383A784</accession>
<protein>
    <submittedName>
        <fullName evidence="1">Uncharacterized protein</fullName>
    </submittedName>
</protein>